<dbReference type="InterPro" id="IPR052039">
    <property type="entry name" value="Caspase-related_regulators"/>
</dbReference>
<evidence type="ECO:0000313" key="4">
    <source>
        <dbReference type="Proteomes" id="UP000077857"/>
    </source>
</evidence>
<name>A0A177NMR5_9GAMM</name>
<dbReference type="SUPFAM" id="SSF52129">
    <property type="entry name" value="Caspase-like"/>
    <property type="match status" value="1"/>
</dbReference>
<feature type="region of interest" description="Disordered" evidence="1">
    <location>
        <begin position="243"/>
        <end position="263"/>
    </location>
</feature>
<comment type="caution">
    <text evidence="3">The sequence shown here is derived from an EMBL/GenBank/DDBJ whole genome shotgun (WGS) entry which is preliminary data.</text>
</comment>
<dbReference type="RefSeq" id="WP_064039532.1">
    <property type="nucleotide sequence ID" value="NZ_LUUJ01000049.1"/>
</dbReference>
<sequence>MRRQIYRSMPANTAGIGQFAVWLGCVALLAGCAGGMSRAGGMQLAGCPVNASRSVDPAEGSTRSAEEQIIVDCELPGIQYEIGDGIFYTSPPRPARTSVWQCRVGGGKQMTFDAANLQKVENVWKGCAEAGDKIAQTYLGEFYERVADYANAAIWYRKAAEQDYPRAQANLGFLLAKGLGVAKDPAASDEWYRKASGLPAHAAAANDSALVSQLRAALARANQLLDQAQAGLKQQLAEKQALSVQIKPPPAQPDPAEQQRNRQLQKRIAELEQKAQADQDRIAKLQTQIAQTKTELRGQGVESETTASAPVGRYFALVIGIDDYTAMNRLQTPVNDAKAVAELLQSKFGFASVTLLLNQQATRVQIWHALIGLRQQLTENDNLLIYFAGHGQKEDREGFWLPVDADKPPHKYTWISDYEIAVNTAWQDMRARHVLIVADSCFSGTIRNTGLVSAAQPTVTAGQPRTIIELKSSSISRKFLTSGGDEPVLDKGRGNHSVFAAAFIDFLKNYNKPEPLSADTIYGQIEAAVYDQSSRLGHPQRPLYGPIQGAGDADGQFYFRPSLRTAENRALAGSGRY</sequence>
<dbReference type="InterPro" id="IPR011990">
    <property type="entry name" value="TPR-like_helical_dom_sf"/>
</dbReference>
<dbReference type="PANTHER" id="PTHR22576:SF37">
    <property type="entry name" value="MUCOSA-ASSOCIATED LYMPHOID TISSUE LYMPHOMA TRANSLOCATION PROTEIN 1"/>
    <property type="match status" value="1"/>
</dbReference>
<dbReference type="Gene3D" id="3.40.50.1460">
    <property type="match status" value="1"/>
</dbReference>
<dbReference type="EMBL" id="LUUJ01000049">
    <property type="protein sequence ID" value="OAI19337.1"/>
    <property type="molecule type" value="Genomic_DNA"/>
</dbReference>
<dbReference type="Proteomes" id="UP000077857">
    <property type="component" value="Unassembled WGS sequence"/>
</dbReference>
<proteinExistence type="predicted"/>
<accession>A0A177NMR5</accession>
<dbReference type="InterPro" id="IPR006597">
    <property type="entry name" value="Sel1-like"/>
</dbReference>
<feature type="domain" description="Peptidase C14 caspase" evidence="2">
    <location>
        <begin position="315"/>
        <end position="542"/>
    </location>
</feature>
<dbReference type="Gene3D" id="1.25.40.10">
    <property type="entry name" value="Tetratricopeptide repeat domain"/>
    <property type="match status" value="1"/>
</dbReference>
<evidence type="ECO:0000259" key="2">
    <source>
        <dbReference type="Pfam" id="PF00656"/>
    </source>
</evidence>
<dbReference type="Pfam" id="PF00656">
    <property type="entry name" value="Peptidase_C14"/>
    <property type="match status" value="1"/>
</dbReference>
<dbReference type="AlphaFoldDB" id="A0A177NMR5"/>
<reference evidence="3 4" key="1">
    <citation type="submission" date="2016-03" db="EMBL/GenBank/DDBJ databases">
        <authorList>
            <person name="Ploux O."/>
        </authorList>
    </citation>
    <scope>NUCLEOTIDE SEQUENCE [LARGE SCALE GENOMIC DNA]</scope>
    <source>
        <strain evidence="3 4">R-45378</strain>
    </source>
</reference>
<evidence type="ECO:0000256" key="1">
    <source>
        <dbReference type="SAM" id="MobiDB-lite"/>
    </source>
</evidence>
<gene>
    <name evidence="3" type="ORF">A1507_07185</name>
</gene>
<dbReference type="PROSITE" id="PS51257">
    <property type="entry name" value="PROKAR_LIPOPROTEIN"/>
    <property type="match status" value="1"/>
</dbReference>
<dbReference type="PANTHER" id="PTHR22576">
    <property type="entry name" value="MUCOSA ASSOCIATED LYMPHOID TISSUE LYMPHOMA TRANSLOCATION PROTEIN 1/PARACASPASE"/>
    <property type="match status" value="1"/>
</dbReference>
<organism evidence="3 4">
    <name type="scientific">Methylomonas koyamae</name>
    <dbReference type="NCBI Taxonomy" id="702114"/>
    <lineage>
        <taxon>Bacteria</taxon>
        <taxon>Pseudomonadati</taxon>
        <taxon>Pseudomonadota</taxon>
        <taxon>Gammaproteobacteria</taxon>
        <taxon>Methylococcales</taxon>
        <taxon>Methylococcaceae</taxon>
        <taxon>Methylomonas</taxon>
    </lineage>
</organism>
<dbReference type="GO" id="GO:0006508">
    <property type="term" value="P:proteolysis"/>
    <property type="evidence" value="ECO:0007669"/>
    <property type="project" value="InterPro"/>
</dbReference>
<dbReference type="SUPFAM" id="SSF81901">
    <property type="entry name" value="HCP-like"/>
    <property type="match status" value="1"/>
</dbReference>
<evidence type="ECO:0000313" key="3">
    <source>
        <dbReference type="EMBL" id="OAI19337.1"/>
    </source>
</evidence>
<dbReference type="Pfam" id="PF08238">
    <property type="entry name" value="Sel1"/>
    <property type="match status" value="2"/>
</dbReference>
<dbReference type="GO" id="GO:0004197">
    <property type="term" value="F:cysteine-type endopeptidase activity"/>
    <property type="evidence" value="ECO:0007669"/>
    <property type="project" value="InterPro"/>
</dbReference>
<dbReference type="SMART" id="SM00671">
    <property type="entry name" value="SEL1"/>
    <property type="match status" value="2"/>
</dbReference>
<protein>
    <recommendedName>
        <fullName evidence="2">Peptidase C14 caspase domain-containing protein</fullName>
    </recommendedName>
</protein>
<dbReference type="InterPro" id="IPR029030">
    <property type="entry name" value="Caspase-like_dom_sf"/>
</dbReference>
<dbReference type="InterPro" id="IPR011600">
    <property type="entry name" value="Pept_C14_caspase"/>
</dbReference>